<feature type="compositionally biased region" description="Low complexity" evidence="1">
    <location>
        <begin position="223"/>
        <end position="232"/>
    </location>
</feature>
<accession>A0ABV7QPB7</accession>
<keyword evidence="3" id="KW-1185">Reference proteome</keyword>
<reference evidence="3" key="1">
    <citation type="journal article" date="2019" name="Int. J. Syst. Evol. Microbiol.">
        <title>The Global Catalogue of Microorganisms (GCM) 10K type strain sequencing project: providing services to taxonomists for standard genome sequencing and annotation.</title>
        <authorList>
            <consortium name="The Broad Institute Genomics Platform"/>
            <consortium name="The Broad Institute Genome Sequencing Center for Infectious Disease"/>
            <person name="Wu L."/>
            <person name="Ma J."/>
        </authorList>
    </citation>
    <scope>NUCLEOTIDE SEQUENCE [LARGE SCALE GENOMIC DNA]</scope>
    <source>
        <strain evidence="3">CGMCC 4.7682</strain>
    </source>
</reference>
<protein>
    <recommendedName>
        <fullName evidence="4">PPE family protein</fullName>
    </recommendedName>
</protein>
<dbReference type="InterPro" id="IPR038332">
    <property type="entry name" value="PPE_sf"/>
</dbReference>
<gene>
    <name evidence="2" type="ORF">ACFORO_26575</name>
</gene>
<comment type="caution">
    <text evidence="2">The sequence shown here is derived from an EMBL/GenBank/DDBJ whole genome shotgun (WGS) entry which is preliminary data.</text>
</comment>
<evidence type="ECO:0000313" key="3">
    <source>
        <dbReference type="Proteomes" id="UP001595764"/>
    </source>
</evidence>
<dbReference type="Gene3D" id="1.20.1260.20">
    <property type="entry name" value="PPE superfamily"/>
    <property type="match status" value="1"/>
</dbReference>
<organism evidence="2 3">
    <name type="scientific">Amycolatopsis halotolerans</name>
    <dbReference type="NCBI Taxonomy" id="330083"/>
    <lineage>
        <taxon>Bacteria</taxon>
        <taxon>Bacillati</taxon>
        <taxon>Actinomycetota</taxon>
        <taxon>Actinomycetes</taxon>
        <taxon>Pseudonocardiales</taxon>
        <taxon>Pseudonocardiaceae</taxon>
        <taxon>Amycolatopsis</taxon>
    </lineage>
</organism>
<dbReference type="Proteomes" id="UP001595764">
    <property type="component" value="Unassembled WGS sequence"/>
</dbReference>
<evidence type="ECO:0000256" key="1">
    <source>
        <dbReference type="SAM" id="MobiDB-lite"/>
    </source>
</evidence>
<proteinExistence type="predicted"/>
<feature type="compositionally biased region" description="Gly residues" evidence="1">
    <location>
        <begin position="361"/>
        <end position="370"/>
    </location>
</feature>
<evidence type="ECO:0008006" key="4">
    <source>
        <dbReference type="Google" id="ProtNLM"/>
    </source>
</evidence>
<feature type="compositionally biased region" description="Gly residues" evidence="1">
    <location>
        <begin position="333"/>
        <end position="343"/>
    </location>
</feature>
<feature type="region of interest" description="Disordered" evidence="1">
    <location>
        <begin position="30"/>
        <end position="56"/>
    </location>
</feature>
<dbReference type="SUPFAM" id="SSF140459">
    <property type="entry name" value="PE/PPE dimer-like"/>
    <property type="match status" value="1"/>
</dbReference>
<sequence>MTDSYLAVLKQMQAEGLIILPGELVRRVKAGPGPDSLGRAQHTASLQSAEQHGIESDTLTTVGRLESAWSGQSGDAARGSLRPLADVAASASVALHDSQATLADQSHAFTSARDSLQDVSDDPPSRSAWDVLTPWDTDNEKKINARNAAVEQNNAVYQGFTGTSDGHARKMPIDYGQVPDSSDGTYHLAPAKDPGQSGTREHHRQQVATPLHNPDAYRPADQPGPAAGAPPGLSTMPLWHSAIPGDSQPPAYPPPVSHGDDSTGTSGYVPPGSPGMDRTPVQFGPSGSTSGYAPGGSGGYHNPGQLTGMPGSFGPIGGTGTPSTGGSRPGTSARGGGPSGPGEAGKSTGANRFGEPERGMRGGPGTGAPGAKGTNGMPMAGGAGKGGKGEEDEEKKAASYLQEADPNSLFGYDGRATPPVIGE</sequence>
<dbReference type="RefSeq" id="WP_377869154.1">
    <property type="nucleotide sequence ID" value="NZ_JBHMAY010000011.1"/>
</dbReference>
<feature type="region of interest" description="Disordered" evidence="1">
    <location>
        <begin position="160"/>
        <end position="423"/>
    </location>
</feature>
<dbReference type="EMBL" id="JBHRWI010000030">
    <property type="protein sequence ID" value="MFC3513760.1"/>
    <property type="molecule type" value="Genomic_DNA"/>
</dbReference>
<feature type="compositionally biased region" description="Low complexity" evidence="1">
    <location>
        <begin position="321"/>
        <end position="332"/>
    </location>
</feature>
<name>A0ABV7QPB7_9PSEU</name>
<evidence type="ECO:0000313" key="2">
    <source>
        <dbReference type="EMBL" id="MFC3513760.1"/>
    </source>
</evidence>